<feature type="region of interest" description="Disordered" evidence="1">
    <location>
        <begin position="109"/>
        <end position="132"/>
    </location>
</feature>
<proteinExistence type="predicted"/>
<sequence length="243" mass="25995">MRAYRMGRGAGQRKPILRREQGSTIPQGHAVRYGLGEGKGAGEWWWGEREREGAGRGEGAESGQAEREGMSRACAARNPTRVPTHAGTRLDANGARRCTRTRCTRGARTAPWARRANASPPSIEPAQNGADAPTGRVLRLHEGGDGEEIGNKGSGAREGGTALTVFLARSVHGATSGLCGCTRKKYCTATNRKPRKGRGKNAKAKAQNKRRTPSDEANFNIPGRWQETGRWKDVAAGGAAVAR</sequence>
<dbReference type="AlphaFoldDB" id="A0AAD7HZU9"/>
<feature type="region of interest" description="Disordered" evidence="1">
    <location>
        <begin position="191"/>
        <end position="243"/>
    </location>
</feature>
<comment type="caution">
    <text evidence="2">The sequence shown here is derived from an EMBL/GenBank/DDBJ whole genome shotgun (WGS) entry which is preliminary data.</text>
</comment>
<evidence type="ECO:0000313" key="3">
    <source>
        <dbReference type="Proteomes" id="UP001215598"/>
    </source>
</evidence>
<feature type="compositionally biased region" description="Basic residues" evidence="1">
    <location>
        <begin position="191"/>
        <end position="211"/>
    </location>
</feature>
<feature type="region of interest" description="Disordered" evidence="1">
    <location>
        <begin position="49"/>
        <end position="88"/>
    </location>
</feature>
<evidence type="ECO:0000313" key="2">
    <source>
        <dbReference type="EMBL" id="KAJ7731859.1"/>
    </source>
</evidence>
<organism evidence="2 3">
    <name type="scientific">Mycena metata</name>
    <dbReference type="NCBI Taxonomy" id="1033252"/>
    <lineage>
        <taxon>Eukaryota</taxon>
        <taxon>Fungi</taxon>
        <taxon>Dikarya</taxon>
        <taxon>Basidiomycota</taxon>
        <taxon>Agaricomycotina</taxon>
        <taxon>Agaricomycetes</taxon>
        <taxon>Agaricomycetidae</taxon>
        <taxon>Agaricales</taxon>
        <taxon>Marasmiineae</taxon>
        <taxon>Mycenaceae</taxon>
        <taxon>Mycena</taxon>
    </lineage>
</organism>
<evidence type="ECO:0000256" key="1">
    <source>
        <dbReference type="SAM" id="MobiDB-lite"/>
    </source>
</evidence>
<name>A0AAD7HZU9_9AGAR</name>
<reference evidence="2" key="1">
    <citation type="submission" date="2023-03" db="EMBL/GenBank/DDBJ databases">
        <title>Massive genome expansion in bonnet fungi (Mycena s.s.) driven by repeated elements and novel gene families across ecological guilds.</title>
        <authorList>
            <consortium name="Lawrence Berkeley National Laboratory"/>
            <person name="Harder C.B."/>
            <person name="Miyauchi S."/>
            <person name="Viragh M."/>
            <person name="Kuo A."/>
            <person name="Thoen E."/>
            <person name="Andreopoulos B."/>
            <person name="Lu D."/>
            <person name="Skrede I."/>
            <person name="Drula E."/>
            <person name="Henrissat B."/>
            <person name="Morin E."/>
            <person name="Kohler A."/>
            <person name="Barry K."/>
            <person name="LaButti K."/>
            <person name="Morin E."/>
            <person name="Salamov A."/>
            <person name="Lipzen A."/>
            <person name="Mereny Z."/>
            <person name="Hegedus B."/>
            <person name="Baldrian P."/>
            <person name="Stursova M."/>
            <person name="Weitz H."/>
            <person name="Taylor A."/>
            <person name="Grigoriev I.V."/>
            <person name="Nagy L.G."/>
            <person name="Martin F."/>
            <person name="Kauserud H."/>
        </authorList>
    </citation>
    <scope>NUCLEOTIDE SEQUENCE</scope>
    <source>
        <strain evidence="2">CBHHK182m</strain>
    </source>
</reference>
<dbReference type="EMBL" id="JARKIB010000149">
    <property type="protein sequence ID" value="KAJ7731859.1"/>
    <property type="molecule type" value="Genomic_DNA"/>
</dbReference>
<gene>
    <name evidence="2" type="ORF">B0H16DRAFT_1468859</name>
</gene>
<dbReference type="Proteomes" id="UP001215598">
    <property type="component" value="Unassembled WGS sequence"/>
</dbReference>
<keyword evidence="3" id="KW-1185">Reference proteome</keyword>
<protein>
    <submittedName>
        <fullName evidence="2">Uncharacterized protein</fullName>
    </submittedName>
</protein>
<feature type="compositionally biased region" description="Basic and acidic residues" evidence="1">
    <location>
        <begin position="49"/>
        <end position="70"/>
    </location>
</feature>
<accession>A0AAD7HZU9</accession>